<dbReference type="InterPro" id="IPR001005">
    <property type="entry name" value="SANT/Myb"/>
</dbReference>
<name>A0AAN6IVF0_EXODE</name>
<accession>A0AAN6IVF0</accession>
<comment type="caution">
    <text evidence="3">The sequence shown here is derived from an EMBL/GenBank/DDBJ whole genome shotgun (WGS) entry which is preliminary data.</text>
</comment>
<organism evidence="3 4">
    <name type="scientific">Exophiala dermatitidis</name>
    <name type="common">Black yeast-like fungus</name>
    <name type="synonym">Wangiella dermatitidis</name>
    <dbReference type="NCBI Taxonomy" id="5970"/>
    <lineage>
        <taxon>Eukaryota</taxon>
        <taxon>Fungi</taxon>
        <taxon>Dikarya</taxon>
        <taxon>Ascomycota</taxon>
        <taxon>Pezizomycotina</taxon>
        <taxon>Eurotiomycetes</taxon>
        <taxon>Chaetothyriomycetidae</taxon>
        <taxon>Chaetothyriales</taxon>
        <taxon>Herpotrichiellaceae</taxon>
        <taxon>Exophiala</taxon>
    </lineage>
</organism>
<dbReference type="PANTHER" id="PTHR47807">
    <property type="entry name" value="PROTEIN TBF1"/>
    <property type="match status" value="1"/>
</dbReference>
<evidence type="ECO:0000259" key="2">
    <source>
        <dbReference type="PROSITE" id="PS51294"/>
    </source>
</evidence>
<dbReference type="Gene3D" id="1.10.10.60">
    <property type="entry name" value="Homeodomain-like"/>
    <property type="match status" value="1"/>
</dbReference>
<feature type="region of interest" description="Disordered" evidence="1">
    <location>
        <begin position="468"/>
        <end position="506"/>
    </location>
</feature>
<dbReference type="SUPFAM" id="SSF46689">
    <property type="entry name" value="Homeodomain-like"/>
    <property type="match status" value="1"/>
</dbReference>
<feature type="compositionally biased region" description="Low complexity" evidence="1">
    <location>
        <begin position="668"/>
        <end position="678"/>
    </location>
</feature>
<dbReference type="PANTHER" id="PTHR47807:SF1">
    <property type="entry name" value="PROTEIN TBF1"/>
    <property type="match status" value="1"/>
</dbReference>
<dbReference type="InterPro" id="IPR017930">
    <property type="entry name" value="Myb_dom"/>
</dbReference>
<feature type="compositionally biased region" description="Acidic residues" evidence="1">
    <location>
        <begin position="623"/>
        <end position="638"/>
    </location>
</feature>
<feature type="region of interest" description="Disordered" evidence="1">
    <location>
        <begin position="385"/>
        <end position="428"/>
    </location>
</feature>
<feature type="compositionally biased region" description="Basic and acidic residues" evidence="1">
    <location>
        <begin position="385"/>
        <end position="403"/>
    </location>
</feature>
<dbReference type="GO" id="GO:0003691">
    <property type="term" value="F:double-stranded telomeric DNA binding"/>
    <property type="evidence" value="ECO:0007669"/>
    <property type="project" value="TreeGrafter"/>
</dbReference>
<dbReference type="InterPro" id="IPR009057">
    <property type="entry name" value="Homeodomain-like_sf"/>
</dbReference>
<feature type="region of interest" description="Disordered" evidence="1">
    <location>
        <begin position="50"/>
        <end position="93"/>
    </location>
</feature>
<dbReference type="InterPro" id="IPR052833">
    <property type="entry name" value="Telomeric_DNA-bd_trans-reg"/>
</dbReference>
<feature type="domain" description="HTH myb-type" evidence="2">
    <location>
        <begin position="761"/>
        <end position="819"/>
    </location>
</feature>
<evidence type="ECO:0000313" key="4">
    <source>
        <dbReference type="Proteomes" id="UP001161757"/>
    </source>
</evidence>
<feature type="compositionally biased region" description="Basic and acidic residues" evidence="1">
    <location>
        <begin position="598"/>
        <end position="608"/>
    </location>
</feature>
<dbReference type="EMBL" id="JAJGCB010000007">
    <property type="protein sequence ID" value="KAJ8991648.1"/>
    <property type="molecule type" value="Genomic_DNA"/>
</dbReference>
<reference evidence="3" key="1">
    <citation type="submission" date="2023-01" db="EMBL/GenBank/DDBJ databases">
        <title>Exophiala dermititidis isolated from Cystic Fibrosis Patient.</title>
        <authorList>
            <person name="Kurbessoian T."/>
            <person name="Crocker A."/>
            <person name="Murante D."/>
            <person name="Hogan D.A."/>
            <person name="Stajich J.E."/>
        </authorList>
    </citation>
    <scope>NUCLEOTIDE SEQUENCE</scope>
    <source>
        <strain evidence="3">Ex8</strain>
    </source>
</reference>
<evidence type="ECO:0000313" key="3">
    <source>
        <dbReference type="EMBL" id="KAJ8991648.1"/>
    </source>
</evidence>
<feature type="compositionally biased region" description="Basic residues" evidence="1">
    <location>
        <begin position="1"/>
        <end position="11"/>
    </location>
</feature>
<proteinExistence type="predicted"/>
<feature type="region of interest" description="Disordered" evidence="1">
    <location>
        <begin position="526"/>
        <end position="735"/>
    </location>
</feature>
<gene>
    <name evidence="3" type="ORF">HRR80_004271</name>
</gene>
<feature type="compositionally biased region" description="Polar residues" evidence="1">
    <location>
        <begin position="53"/>
        <end position="67"/>
    </location>
</feature>
<evidence type="ECO:0000256" key="1">
    <source>
        <dbReference type="SAM" id="MobiDB-lite"/>
    </source>
</evidence>
<dbReference type="AlphaFoldDB" id="A0AAN6IVF0"/>
<feature type="compositionally biased region" description="Pro residues" evidence="1">
    <location>
        <begin position="701"/>
        <end position="722"/>
    </location>
</feature>
<feature type="compositionally biased region" description="Polar residues" evidence="1">
    <location>
        <begin position="79"/>
        <end position="93"/>
    </location>
</feature>
<protein>
    <recommendedName>
        <fullName evidence="2">HTH myb-type domain-containing protein</fullName>
    </recommendedName>
</protein>
<dbReference type="CDD" id="cd11660">
    <property type="entry name" value="SANT_TRF"/>
    <property type="match status" value="1"/>
</dbReference>
<sequence length="859" mass="96274">MPPRRVARSVSRKSAPLSPPPRASSPGSAHLVSRNLRVTRSASREVIIAQHQLPVQDTTEPLSTLSEEANPRQDEGLSDQRSSSLEPSSQGSDLISLAERLDRDAIIEDLDLLYRDSQDVLKFFERRNNVALRQLLAQLEVPNSSQRKQFDKRDKRLLASMDSYGSSPYIEVGQMLYILVGESNPQLVDQGPWRPDPIFYLTNLAQQLCAVLSEHFEDPLDCVQYMYNKFPSPFADSVFFPIGEGLLERTVDMDVTILTHAFIRAVEVKKSNEGVPDLDPREVLEETFLEDHTPRSVFEHSSTRRKIAERKELIRCYFRGNDLDSVDVEGLHRDFPWSEFVFQVAKWSMARKQELDELITARGGVDTIKRMLSAIGSEDTVEVAEEARSEPKTATSHQRDRSISELGVVETVQRRGSPAGPSTGNKLSSRYNRLKALRATHAADVSGADISLAMVSETESARVIPESPTAAENGDSLPQNHDESDAQNWRPLEASPEGNDRDDDNSIDVRQADLILEIVGRHKALSEKENKKVTPKKRSFLDPQEGAEKIPWEEADEDDPPPPRRAQKRPRAMTASSEDEEDGFQTDQRGLDSASLPDTRDILAESRQNRNRRQSSTAGDAGQDADEQADEQAEDEIVEFPSPTQPSNHQGLHSTARAPDRVPPSTAPQPQRQPLAAQSRTQRSPRAVSNPPGFRELPPSLEAPPNPHRPPPSTAPVRPGPGMPYSNQEPPRSQIAQVNQEAKLTTRLAREVYNPLDIQIRRPYTDAEVDRLMELVALYGPKWALILKKDRDHPDGPLLQNRTQVQLKDKARNIKLDFLKARRPLPPRFELVSIGSRQVAMLQQLGIDVHESRHIPEDG</sequence>
<feature type="region of interest" description="Disordered" evidence="1">
    <location>
        <begin position="1"/>
        <end position="32"/>
    </location>
</feature>
<dbReference type="GO" id="GO:0010833">
    <property type="term" value="P:telomere maintenance via telomere lengthening"/>
    <property type="evidence" value="ECO:0007669"/>
    <property type="project" value="TreeGrafter"/>
</dbReference>
<feature type="compositionally biased region" description="Polar residues" evidence="1">
    <location>
        <begin position="725"/>
        <end position="735"/>
    </location>
</feature>
<dbReference type="Pfam" id="PF00249">
    <property type="entry name" value="Myb_DNA-binding"/>
    <property type="match status" value="1"/>
</dbReference>
<dbReference type="SMART" id="SM00717">
    <property type="entry name" value="SANT"/>
    <property type="match status" value="1"/>
</dbReference>
<dbReference type="PROSITE" id="PS51294">
    <property type="entry name" value="HTH_MYB"/>
    <property type="match status" value="1"/>
</dbReference>
<dbReference type="Proteomes" id="UP001161757">
    <property type="component" value="Unassembled WGS sequence"/>
</dbReference>